<sequence>MSRHLQWLTPNLCMAVAVGFVAVSALVAPRLVYRLSNDGGFIENGEQVDLGRWTQISVYRNGGAVLGINRPDRDPPLHHESWINTGQWLRFDHVPATRRSRFVAEVRVHPEWPRDRATEVEFRVLALSPGKPPLQATLTPSLEKQTEWTRIELDLAPLAGDNVKIQLVPSAQQGIWTLMRDPKVVVAEVAAQ</sequence>
<proteinExistence type="predicted"/>
<name>A0AAU7P6I6_9XANT</name>
<feature type="transmembrane region" description="Helical" evidence="1">
    <location>
        <begin position="12"/>
        <end position="33"/>
    </location>
</feature>
<protein>
    <submittedName>
        <fullName evidence="2">Uncharacterized protein</fullName>
    </submittedName>
</protein>
<reference evidence="2" key="1">
    <citation type="submission" date="2024-02" db="EMBL/GenBank/DDBJ databases">
        <title>Complete genome sequence of Xanthomonas sp. 10-10.</title>
        <authorList>
            <person name="Biessy A."/>
            <person name="Ciotola M."/>
            <person name="Cadieux M."/>
            <person name="Soufiane B."/>
            <person name="Laforest M."/>
            <person name="Filion M."/>
        </authorList>
    </citation>
    <scope>NUCLEOTIDE SEQUENCE</scope>
    <source>
        <strain evidence="2">10-10</strain>
    </source>
</reference>
<keyword evidence="1" id="KW-0472">Membrane</keyword>
<evidence type="ECO:0000256" key="1">
    <source>
        <dbReference type="SAM" id="Phobius"/>
    </source>
</evidence>
<dbReference type="AlphaFoldDB" id="A0AAU7P6I6"/>
<evidence type="ECO:0000313" key="2">
    <source>
        <dbReference type="EMBL" id="XBS37262.1"/>
    </source>
</evidence>
<accession>A0AAU7P6I6</accession>
<organism evidence="2">
    <name type="scientific">Xanthomonas sp. 10-10</name>
    <dbReference type="NCBI Taxonomy" id="3115848"/>
    <lineage>
        <taxon>Bacteria</taxon>
        <taxon>Pseudomonadati</taxon>
        <taxon>Pseudomonadota</taxon>
        <taxon>Gammaproteobacteria</taxon>
        <taxon>Lysobacterales</taxon>
        <taxon>Lysobacteraceae</taxon>
        <taxon>Xanthomonas</taxon>
    </lineage>
</organism>
<dbReference type="EMBL" id="CP144460">
    <property type="protein sequence ID" value="XBS37262.1"/>
    <property type="molecule type" value="Genomic_DNA"/>
</dbReference>
<gene>
    <name evidence="2" type="ORF">VZ068_17755</name>
</gene>
<keyword evidence="1" id="KW-0812">Transmembrane</keyword>
<keyword evidence="1" id="KW-1133">Transmembrane helix</keyword>
<dbReference type="RefSeq" id="WP_349656030.1">
    <property type="nucleotide sequence ID" value="NZ_CP144460.1"/>
</dbReference>